<dbReference type="GO" id="GO:0032259">
    <property type="term" value="P:methylation"/>
    <property type="evidence" value="ECO:0007669"/>
    <property type="project" value="UniProtKB-KW"/>
</dbReference>
<dbReference type="PATRIC" id="fig|1618362.3.peg.460"/>
<keyword evidence="3 6" id="KW-0554">One-carbon metabolism</keyword>
<dbReference type="GO" id="GO:0004372">
    <property type="term" value="F:glycine hydroxymethyltransferase activity"/>
    <property type="evidence" value="ECO:0007669"/>
    <property type="project" value="UniProtKB-UniRule"/>
</dbReference>
<dbReference type="UniPathway" id="UPA00193"/>
<dbReference type="HAMAP" id="MF_00051">
    <property type="entry name" value="SHMT"/>
    <property type="match status" value="1"/>
</dbReference>
<evidence type="ECO:0000256" key="4">
    <source>
        <dbReference type="ARBA" id="ARBA00022679"/>
    </source>
</evidence>
<comment type="cofactor">
    <cofactor evidence="1 6 7">
        <name>pyridoxal 5'-phosphate</name>
        <dbReference type="ChEBI" id="CHEBI:597326"/>
    </cofactor>
</comment>
<evidence type="ECO:0000259" key="8">
    <source>
        <dbReference type="Pfam" id="PF00464"/>
    </source>
</evidence>
<dbReference type="EMBL" id="LCPK01000012">
    <property type="protein sequence ID" value="KKU97865.1"/>
    <property type="molecule type" value="Genomic_DNA"/>
</dbReference>
<feature type="binding site" evidence="6">
    <location>
        <begin position="119"/>
        <end position="121"/>
    </location>
    <ligand>
        <name>(6S)-5,6,7,8-tetrahydrofolate</name>
        <dbReference type="ChEBI" id="CHEBI:57453"/>
    </ligand>
</feature>
<dbReference type="PROSITE" id="PS00096">
    <property type="entry name" value="SHMT"/>
    <property type="match status" value="1"/>
</dbReference>
<dbReference type="Pfam" id="PF00464">
    <property type="entry name" value="SHMT"/>
    <property type="match status" value="1"/>
</dbReference>
<keyword evidence="4 6" id="KW-0808">Transferase</keyword>
<keyword evidence="9" id="KW-0489">Methyltransferase</keyword>
<comment type="catalytic activity">
    <reaction evidence="6">
        <text>(6R)-5,10-methylene-5,6,7,8-tetrahydrofolate + glycine + H2O = (6S)-5,6,7,8-tetrahydrofolate + L-serine</text>
        <dbReference type="Rhea" id="RHEA:15481"/>
        <dbReference type="ChEBI" id="CHEBI:15377"/>
        <dbReference type="ChEBI" id="CHEBI:15636"/>
        <dbReference type="ChEBI" id="CHEBI:33384"/>
        <dbReference type="ChEBI" id="CHEBI:57305"/>
        <dbReference type="ChEBI" id="CHEBI:57453"/>
        <dbReference type="EC" id="2.1.2.1"/>
    </reaction>
</comment>
<evidence type="ECO:0000256" key="2">
    <source>
        <dbReference type="ARBA" id="ARBA00006376"/>
    </source>
</evidence>
<dbReference type="PIRSF" id="PIRSF000412">
    <property type="entry name" value="SHMT"/>
    <property type="match status" value="1"/>
</dbReference>
<dbReference type="Proteomes" id="UP000034694">
    <property type="component" value="Unassembled WGS sequence"/>
</dbReference>
<dbReference type="CDD" id="cd00378">
    <property type="entry name" value="SHMT"/>
    <property type="match status" value="1"/>
</dbReference>
<dbReference type="Gene3D" id="3.40.640.10">
    <property type="entry name" value="Type I PLP-dependent aspartate aminotransferase-like (Major domain)"/>
    <property type="match status" value="1"/>
</dbReference>
<comment type="similarity">
    <text evidence="2 6">Belongs to the SHMT family.</text>
</comment>
<evidence type="ECO:0000256" key="3">
    <source>
        <dbReference type="ARBA" id="ARBA00022563"/>
    </source>
</evidence>
<comment type="function">
    <text evidence="6">Catalyzes the reversible interconversion of serine and glycine with tetrahydrofolate (THF) serving as the one-carbon carrier. This reaction serves as the major source of one-carbon groups required for the biosynthesis of purines, thymidylate, methionine, and other important biomolecules. Also exhibits THF-independent aldolase activity toward beta-hydroxyamino acids, producing glycine and aldehydes, via a retro-aldol mechanism.</text>
</comment>
<feature type="domain" description="Serine hydroxymethyltransferase-like" evidence="8">
    <location>
        <begin position="7"/>
        <end position="384"/>
    </location>
</feature>
<evidence type="ECO:0000256" key="1">
    <source>
        <dbReference type="ARBA" id="ARBA00001933"/>
    </source>
</evidence>
<feature type="site" description="Plays an important role in substrate specificity" evidence="6">
    <location>
        <position position="222"/>
    </location>
</feature>
<dbReference type="InterPro" id="IPR015424">
    <property type="entry name" value="PyrdxlP-dep_Trfase"/>
</dbReference>
<keyword evidence="5 6" id="KW-0663">Pyridoxal phosphate</keyword>
<name>A0A0G1XU70_9BACT</name>
<evidence type="ECO:0000256" key="5">
    <source>
        <dbReference type="ARBA" id="ARBA00022898"/>
    </source>
</evidence>
<dbReference type="AlphaFoldDB" id="A0A0G1XU70"/>
<dbReference type="PANTHER" id="PTHR11680:SF35">
    <property type="entry name" value="SERINE HYDROXYMETHYLTRANSFERASE 1"/>
    <property type="match status" value="1"/>
</dbReference>
<comment type="caution">
    <text evidence="6">Lacks conserved residue(s) required for the propagation of feature annotation.</text>
</comment>
<dbReference type="Gene3D" id="3.90.1150.10">
    <property type="entry name" value="Aspartate Aminotransferase, domain 1"/>
    <property type="match status" value="1"/>
</dbReference>
<dbReference type="SUPFAM" id="SSF53383">
    <property type="entry name" value="PLP-dependent transferases"/>
    <property type="match status" value="1"/>
</dbReference>
<evidence type="ECO:0000256" key="6">
    <source>
        <dbReference type="HAMAP-Rule" id="MF_00051"/>
    </source>
</evidence>
<dbReference type="InterPro" id="IPR049943">
    <property type="entry name" value="Ser_HO-MeTrfase-like"/>
</dbReference>
<dbReference type="PANTHER" id="PTHR11680">
    <property type="entry name" value="SERINE HYDROXYMETHYLTRANSFERASE"/>
    <property type="match status" value="1"/>
</dbReference>
<accession>A0A0G1XU70</accession>
<comment type="pathway">
    <text evidence="6">Amino-acid biosynthesis; glycine biosynthesis; glycine from L-serine: step 1/1.</text>
</comment>
<dbReference type="InterPro" id="IPR015422">
    <property type="entry name" value="PyrdxlP-dep_Trfase_small"/>
</dbReference>
<feature type="modified residue" description="N6-(pyridoxal phosphate)lysine" evidence="6 7">
    <location>
        <position position="223"/>
    </location>
</feature>
<evidence type="ECO:0000256" key="7">
    <source>
        <dbReference type="PIRSR" id="PIRSR000412-50"/>
    </source>
</evidence>
<dbReference type="GO" id="GO:0019264">
    <property type="term" value="P:glycine biosynthetic process from serine"/>
    <property type="evidence" value="ECO:0007669"/>
    <property type="project" value="UniProtKB-UniRule"/>
</dbReference>
<comment type="caution">
    <text evidence="9">The sequence shown here is derived from an EMBL/GenBank/DDBJ whole genome shotgun (WGS) entry which is preliminary data.</text>
</comment>
<comment type="subcellular location">
    <subcellularLocation>
        <location evidence="6">Cytoplasm</location>
    </subcellularLocation>
</comment>
<keyword evidence="6" id="KW-0963">Cytoplasm</keyword>
<dbReference type="InterPro" id="IPR039429">
    <property type="entry name" value="SHMT-like_dom"/>
</dbReference>
<comment type="pathway">
    <text evidence="6">One-carbon metabolism; tetrahydrofolate interconversion.</text>
</comment>
<proteinExistence type="inferred from homology"/>
<dbReference type="InterPro" id="IPR001085">
    <property type="entry name" value="Ser_HO-MeTrfase"/>
</dbReference>
<dbReference type="InterPro" id="IPR019798">
    <property type="entry name" value="Ser_HO-MeTrfase_PLP_BS"/>
</dbReference>
<dbReference type="EC" id="2.1.2.1" evidence="6"/>
<dbReference type="GO" id="GO:0008168">
    <property type="term" value="F:methyltransferase activity"/>
    <property type="evidence" value="ECO:0007669"/>
    <property type="project" value="UniProtKB-KW"/>
</dbReference>
<reference evidence="9 10" key="1">
    <citation type="journal article" date="2015" name="Nature">
        <title>rRNA introns, odd ribosomes, and small enigmatic genomes across a large radiation of phyla.</title>
        <authorList>
            <person name="Brown C.T."/>
            <person name="Hug L.A."/>
            <person name="Thomas B.C."/>
            <person name="Sharon I."/>
            <person name="Castelle C.J."/>
            <person name="Singh A."/>
            <person name="Wilkins M.J."/>
            <person name="Williams K.H."/>
            <person name="Banfield J.F."/>
        </authorList>
    </citation>
    <scope>NUCLEOTIDE SEQUENCE [LARGE SCALE GENOMIC DNA]</scope>
</reference>
<dbReference type="GO" id="GO:0030170">
    <property type="term" value="F:pyridoxal phosphate binding"/>
    <property type="evidence" value="ECO:0007669"/>
    <property type="project" value="UniProtKB-UniRule"/>
</dbReference>
<evidence type="ECO:0000313" key="10">
    <source>
        <dbReference type="Proteomes" id="UP000034694"/>
    </source>
</evidence>
<dbReference type="UniPathway" id="UPA00288">
    <property type="reaction ID" value="UER01023"/>
</dbReference>
<dbReference type="NCBIfam" id="NF000586">
    <property type="entry name" value="PRK00011.1"/>
    <property type="match status" value="1"/>
</dbReference>
<evidence type="ECO:0000313" key="9">
    <source>
        <dbReference type="EMBL" id="KKU97865.1"/>
    </source>
</evidence>
<dbReference type="InterPro" id="IPR015421">
    <property type="entry name" value="PyrdxlP-dep_Trfase_major"/>
</dbReference>
<dbReference type="GO" id="GO:0005829">
    <property type="term" value="C:cytosol"/>
    <property type="evidence" value="ECO:0007669"/>
    <property type="project" value="TreeGrafter"/>
</dbReference>
<feature type="binding site" evidence="6">
    <location>
        <position position="115"/>
    </location>
    <ligand>
        <name>(6S)-5,6,7,8-tetrahydrofolate</name>
        <dbReference type="ChEBI" id="CHEBI:57453"/>
    </ligand>
</feature>
<keyword evidence="6" id="KW-0028">Amino-acid biosynthesis</keyword>
<organism evidence="9 10">
    <name type="scientific">Candidatus Amesbacteria bacterium GW2011_GWB1_48_13</name>
    <dbReference type="NCBI Taxonomy" id="1618362"/>
    <lineage>
        <taxon>Bacteria</taxon>
        <taxon>Candidatus Amesiibacteriota</taxon>
    </lineage>
</organism>
<protein>
    <recommendedName>
        <fullName evidence="6">Serine hydroxymethyltransferase</fullName>
        <shortName evidence="6">SHMT</shortName>
        <shortName evidence="6">Serine methylase</shortName>
        <ecNumber evidence="6">2.1.2.1</ecNumber>
    </recommendedName>
</protein>
<sequence length="444" mass="49766">MAKQKRDKTFELIEKETQRQNDTLQMIPSENYASAAVREAMGSVFTNKYAEGYPGKRYYQGNEVVDELENLCREKAKKLFEVPHVNVQPLSGSPANLAILKALMDKNDIQMSQHLTTGGHLSMGWEASITGEYRKTVHYFLDQNGEVDWEQLYRLAREHKPKLIWSGGTGYTRIFQWEKYARIADEIGAYFVADISHIGGLVAGGVHPSPVPFAHVVMTTTHKTLRGPRGAMIMVTEKGKKKDSELESKIDKAVFPGVQGGPHMENIAALTIALTEASTPGFGTYAKQIVINAKALATYLSFNNFHMIGGETENHMIWIDLTNKGIDGWSAAWALEYAGIIANRQTVPGEKRSPYYPSGLRLGTPAVTTRGMKEGEMLLIAQWINNVISNLQYSMSNKYKDIGSDDKKKDQVARKHFKLEMKEDKKLLETAGEVKELCRKFPVK</sequence>
<comment type="subunit">
    <text evidence="6">Homodimer.</text>
</comment>
<gene>
    <name evidence="6" type="primary">glyA</name>
    <name evidence="9" type="ORF">UY28_C0012G0029</name>
</gene>
<dbReference type="GO" id="GO:0035999">
    <property type="term" value="P:tetrahydrofolate interconversion"/>
    <property type="evidence" value="ECO:0007669"/>
    <property type="project" value="UniProtKB-UniRule"/>
</dbReference>